<dbReference type="EnsemblMetazoa" id="GPPI028785-RA">
    <property type="protein sequence ID" value="GPPI028785-PA"/>
    <property type="gene ID" value="GPPI028785"/>
</dbReference>
<accession>A0A1B0BFZ4</accession>
<evidence type="ECO:0000313" key="1">
    <source>
        <dbReference type="EnsemblMetazoa" id="GPPI028785-PA"/>
    </source>
</evidence>
<sequence length="80" mass="9430">MVIKPRLKPFFLLSKIVHSSRTPTITKGYKLVVPTEDADNYIRFLPVRTLGHWVKRLLQFALSLEIFSIENQNHYKQFVT</sequence>
<reference evidence="1" key="2">
    <citation type="submission" date="2020-05" db="UniProtKB">
        <authorList>
            <consortium name="EnsemblMetazoa"/>
        </authorList>
    </citation>
    <scope>IDENTIFICATION</scope>
    <source>
        <strain evidence="1">IAEA</strain>
    </source>
</reference>
<organism evidence="1 2">
    <name type="scientific">Glossina palpalis gambiensis</name>
    <dbReference type="NCBI Taxonomy" id="67801"/>
    <lineage>
        <taxon>Eukaryota</taxon>
        <taxon>Metazoa</taxon>
        <taxon>Ecdysozoa</taxon>
        <taxon>Arthropoda</taxon>
        <taxon>Hexapoda</taxon>
        <taxon>Insecta</taxon>
        <taxon>Pterygota</taxon>
        <taxon>Neoptera</taxon>
        <taxon>Endopterygota</taxon>
        <taxon>Diptera</taxon>
        <taxon>Brachycera</taxon>
        <taxon>Muscomorpha</taxon>
        <taxon>Hippoboscoidea</taxon>
        <taxon>Glossinidae</taxon>
        <taxon>Glossina</taxon>
    </lineage>
</organism>
<name>A0A1B0BFZ4_9MUSC</name>
<evidence type="ECO:0000313" key="2">
    <source>
        <dbReference type="Proteomes" id="UP000092460"/>
    </source>
</evidence>
<reference evidence="2" key="1">
    <citation type="submission" date="2015-01" db="EMBL/GenBank/DDBJ databases">
        <authorList>
            <person name="Aksoy S."/>
            <person name="Warren W."/>
            <person name="Wilson R.K."/>
        </authorList>
    </citation>
    <scope>NUCLEOTIDE SEQUENCE [LARGE SCALE GENOMIC DNA]</scope>
    <source>
        <strain evidence="2">IAEA</strain>
    </source>
</reference>
<dbReference type="VEuPathDB" id="VectorBase:GPPI028785"/>
<proteinExistence type="predicted"/>
<protein>
    <submittedName>
        <fullName evidence="1">Uncharacterized protein</fullName>
    </submittedName>
</protein>
<dbReference type="AlphaFoldDB" id="A0A1B0BFZ4"/>
<dbReference type="EMBL" id="JXJN01013704">
    <property type="status" value="NOT_ANNOTATED_CDS"/>
    <property type="molecule type" value="Genomic_DNA"/>
</dbReference>
<dbReference type="Proteomes" id="UP000092460">
    <property type="component" value="Unassembled WGS sequence"/>
</dbReference>
<keyword evidence="2" id="KW-1185">Reference proteome</keyword>